<comment type="caution">
    <text evidence="4">The sequence shown here is derived from an EMBL/GenBank/DDBJ whole genome shotgun (WGS) entry which is preliminary data.</text>
</comment>
<dbReference type="Gene3D" id="3.40.630.30">
    <property type="match status" value="1"/>
</dbReference>
<dbReference type="InterPro" id="IPR000182">
    <property type="entry name" value="GNAT_dom"/>
</dbReference>
<keyword evidence="2" id="KW-0012">Acyltransferase</keyword>
<dbReference type="PROSITE" id="PS51186">
    <property type="entry name" value="GNAT"/>
    <property type="match status" value="1"/>
</dbReference>
<dbReference type="InterPro" id="IPR016181">
    <property type="entry name" value="Acyl_CoA_acyltransferase"/>
</dbReference>
<evidence type="ECO:0000313" key="5">
    <source>
        <dbReference type="Proteomes" id="UP001525968"/>
    </source>
</evidence>
<gene>
    <name evidence="4" type="ORF">N0K08_12875</name>
</gene>
<evidence type="ECO:0000256" key="1">
    <source>
        <dbReference type="ARBA" id="ARBA00022679"/>
    </source>
</evidence>
<evidence type="ECO:0000256" key="2">
    <source>
        <dbReference type="ARBA" id="ARBA00023315"/>
    </source>
</evidence>
<evidence type="ECO:0000313" key="4">
    <source>
        <dbReference type="EMBL" id="MCT9811536.1"/>
    </source>
</evidence>
<organism evidence="4 5">
    <name type="scientific">Acidovorax bellezanensis</name>
    <dbReference type="NCBI Taxonomy" id="2976702"/>
    <lineage>
        <taxon>Bacteria</taxon>
        <taxon>Pseudomonadati</taxon>
        <taxon>Pseudomonadota</taxon>
        <taxon>Betaproteobacteria</taxon>
        <taxon>Burkholderiales</taxon>
        <taxon>Comamonadaceae</taxon>
        <taxon>Acidovorax</taxon>
    </lineage>
</organism>
<dbReference type="Pfam" id="PF00583">
    <property type="entry name" value="Acetyltransf_1"/>
    <property type="match status" value="1"/>
</dbReference>
<keyword evidence="1" id="KW-0808">Transferase</keyword>
<dbReference type="Proteomes" id="UP001525968">
    <property type="component" value="Unassembled WGS sequence"/>
</dbReference>
<dbReference type="EMBL" id="JAODYH010000005">
    <property type="protein sequence ID" value="MCT9811536.1"/>
    <property type="molecule type" value="Genomic_DNA"/>
</dbReference>
<protein>
    <submittedName>
        <fullName evidence="4">GNAT family N-acetyltransferase</fullName>
    </submittedName>
</protein>
<dbReference type="PANTHER" id="PTHR43877">
    <property type="entry name" value="AMINOALKYLPHOSPHONATE N-ACETYLTRANSFERASE-RELATED-RELATED"/>
    <property type="match status" value="1"/>
</dbReference>
<reference evidence="4 5" key="1">
    <citation type="submission" date="2022-09" db="EMBL/GenBank/DDBJ databases">
        <title>Draft genome of isolate Be4.</title>
        <authorList>
            <person name="Sanchez-Castro I."/>
            <person name="Martinez-Rodriguez P."/>
            <person name="Descostes M."/>
            <person name="Merroun M."/>
        </authorList>
    </citation>
    <scope>NUCLEOTIDE SEQUENCE [LARGE SCALE GENOMIC DNA]</scope>
    <source>
        <strain evidence="4 5">Be4</strain>
    </source>
</reference>
<proteinExistence type="predicted"/>
<name>A0ABT2PM30_9BURK</name>
<dbReference type="SUPFAM" id="SSF55729">
    <property type="entry name" value="Acyl-CoA N-acyltransferases (Nat)"/>
    <property type="match status" value="1"/>
</dbReference>
<sequence length="199" mass="21693">MPPLNTLSLDDGRTSPCAVRPLQLADLPAVMEIQRLCYGEAYVEGHELFARRLASPANCSLVALRGGEVVAYLAAYWSARGKVTPLHGDFDDCDQPDTLYLHDMAVHPAQAGQGLARCLLAPLWEQALRRGMRYSALVSVQGSQDYWCRHGYSVYSLQDPLQQQCLGSYGSEAVYMLRAFSDEDAVSAGGESGDNVGYA</sequence>
<dbReference type="InterPro" id="IPR050832">
    <property type="entry name" value="Bact_Acetyltransf"/>
</dbReference>
<feature type="domain" description="N-acetyltransferase" evidence="3">
    <location>
        <begin position="17"/>
        <end position="181"/>
    </location>
</feature>
<accession>A0ABT2PM30</accession>
<keyword evidence="5" id="KW-1185">Reference proteome</keyword>
<evidence type="ECO:0000259" key="3">
    <source>
        <dbReference type="PROSITE" id="PS51186"/>
    </source>
</evidence>
<dbReference type="CDD" id="cd04301">
    <property type="entry name" value="NAT_SF"/>
    <property type="match status" value="1"/>
</dbReference>